<evidence type="ECO:0000313" key="10">
    <source>
        <dbReference type="EMBL" id="SMG15873.1"/>
    </source>
</evidence>
<gene>
    <name evidence="7" type="primary">rplI</name>
    <name evidence="10" type="ORF">SAMN05661096_00812</name>
</gene>
<dbReference type="STRING" id="1028.SAMN05661096_00812"/>
<dbReference type="Pfam" id="PF01281">
    <property type="entry name" value="Ribosomal_L9_N"/>
    <property type="match status" value="1"/>
</dbReference>
<dbReference type="GO" id="GO:0006412">
    <property type="term" value="P:translation"/>
    <property type="evidence" value="ECO:0007669"/>
    <property type="project" value="UniProtKB-UniRule"/>
</dbReference>
<dbReference type="AlphaFoldDB" id="A0A1X7ILR0"/>
<evidence type="ECO:0000256" key="1">
    <source>
        <dbReference type="ARBA" id="ARBA00010605"/>
    </source>
</evidence>
<dbReference type="InterPro" id="IPR020069">
    <property type="entry name" value="Ribosomal_bL9_C"/>
</dbReference>
<dbReference type="InterPro" id="IPR020070">
    <property type="entry name" value="Ribosomal_bL9_N"/>
</dbReference>
<feature type="coiled-coil region" evidence="8">
    <location>
        <begin position="44"/>
        <end position="71"/>
    </location>
</feature>
<proteinExistence type="inferred from homology"/>
<dbReference type="Gene3D" id="3.40.5.10">
    <property type="entry name" value="Ribosomal protein L9, N-terminal domain"/>
    <property type="match status" value="1"/>
</dbReference>
<keyword evidence="11" id="KW-1185">Reference proteome</keyword>
<dbReference type="InterPro" id="IPR000244">
    <property type="entry name" value="Ribosomal_bL9"/>
</dbReference>
<dbReference type="GO" id="GO:0019843">
    <property type="term" value="F:rRNA binding"/>
    <property type="evidence" value="ECO:0007669"/>
    <property type="project" value="UniProtKB-UniRule"/>
</dbReference>
<dbReference type="SUPFAM" id="SSF55658">
    <property type="entry name" value="L9 N-domain-like"/>
    <property type="match status" value="1"/>
</dbReference>
<dbReference type="PANTHER" id="PTHR21368">
    <property type="entry name" value="50S RIBOSOMAL PROTEIN L9"/>
    <property type="match status" value="1"/>
</dbReference>
<reference evidence="11" key="1">
    <citation type="submission" date="2017-04" db="EMBL/GenBank/DDBJ databases">
        <authorList>
            <person name="Varghese N."/>
            <person name="Submissions S."/>
        </authorList>
    </citation>
    <scope>NUCLEOTIDE SEQUENCE [LARGE SCALE GENOMIC DNA]</scope>
    <source>
        <strain evidence="11">DSM 4125</strain>
    </source>
</reference>
<dbReference type="NCBIfam" id="TIGR00158">
    <property type="entry name" value="L9"/>
    <property type="match status" value="1"/>
</dbReference>
<organism evidence="10 11">
    <name type="scientific">Marivirga sericea</name>
    <dbReference type="NCBI Taxonomy" id="1028"/>
    <lineage>
        <taxon>Bacteria</taxon>
        <taxon>Pseudomonadati</taxon>
        <taxon>Bacteroidota</taxon>
        <taxon>Cytophagia</taxon>
        <taxon>Cytophagales</taxon>
        <taxon>Marivirgaceae</taxon>
        <taxon>Marivirga</taxon>
    </lineage>
</organism>
<dbReference type="RefSeq" id="WP_085515788.1">
    <property type="nucleotide sequence ID" value="NZ_FXAW01000001.1"/>
</dbReference>
<dbReference type="Proteomes" id="UP000193804">
    <property type="component" value="Unassembled WGS sequence"/>
</dbReference>
<dbReference type="GO" id="GO:0003735">
    <property type="term" value="F:structural constituent of ribosome"/>
    <property type="evidence" value="ECO:0007669"/>
    <property type="project" value="InterPro"/>
</dbReference>
<dbReference type="Pfam" id="PF03948">
    <property type="entry name" value="Ribosomal_L9_C"/>
    <property type="match status" value="1"/>
</dbReference>
<dbReference type="InterPro" id="IPR009027">
    <property type="entry name" value="Ribosomal_bL9/RNase_H1_N"/>
</dbReference>
<sequence length="147" mass="16100">MEVILTQDINGLGYKNDTVNVKPGYGRNYLIPQGFAIIANNSNQKKIDENIRQAAHKAAKLKNDAEELAGKIGDLTLHIKTKAGESGKIFGAVTTVQIADALREKGFDIDRKKIAISGDIKQLGEYKANIDLHKEVKKEISLVVEAD</sequence>
<evidence type="ECO:0000256" key="8">
    <source>
        <dbReference type="SAM" id="Coils"/>
    </source>
</evidence>
<dbReference type="InterPro" id="IPR036935">
    <property type="entry name" value="Ribosomal_bL9_N_sf"/>
</dbReference>
<keyword evidence="2 7" id="KW-0699">rRNA-binding</keyword>
<evidence type="ECO:0000256" key="6">
    <source>
        <dbReference type="ARBA" id="ARBA00035292"/>
    </source>
</evidence>
<evidence type="ECO:0000313" key="11">
    <source>
        <dbReference type="Proteomes" id="UP000193804"/>
    </source>
</evidence>
<evidence type="ECO:0000256" key="5">
    <source>
        <dbReference type="ARBA" id="ARBA00023274"/>
    </source>
</evidence>
<evidence type="ECO:0000259" key="9">
    <source>
        <dbReference type="PROSITE" id="PS00651"/>
    </source>
</evidence>
<evidence type="ECO:0000256" key="7">
    <source>
        <dbReference type="HAMAP-Rule" id="MF_00503"/>
    </source>
</evidence>
<name>A0A1X7ILR0_9BACT</name>
<comment type="similarity">
    <text evidence="1 7">Belongs to the bacterial ribosomal protein bL9 family.</text>
</comment>
<dbReference type="SUPFAM" id="SSF55653">
    <property type="entry name" value="Ribosomal protein L9 C-domain"/>
    <property type="match status" value="1"/>
</dbReference>
<comment type="function">
    <text evidence="7">Binds to the 23S rRNA.</text>
</comment>
<keyword evidence="5 7" id="KW-0687">Ribonucleoprotein</keyword>
<feature type="domain" description="Ribosomal protein L9" evidence="9">
    <location>
        <begin position="13"/>
        <end position="40"/>
    </location>
</feature>
<dbReference type="FunFam" id="3.40.5.10:FF:000003">
    <property type="entry name" value="50S ribosomal protein L9"/>
    <property type="match status" value="1"/>
</dbReference>
<dbReference type="HAMAP" id="MF_00503">
    <property type="entry name" value="Ribosomal_bL9"/>
    <property type="match status" value="1"/>
</dbReference>
<keyword evidence="3 7" id="KW-0694">RNA-binding</keyword>
<protein>
    <recommendedName>
        <fullName evidence="6 7">Large ribosomal subunit protein bL9</fullName>
    </recommendedName>
</protein>
<dbReference type="InterPro" id="IPR036791">
    <property type="entry name" value="Ribosomal_bL9_C_sf"/>
</dbReference>
<evidence type="ECO:0000256" key="4">
    <source>
        <dbReference type="ARBA" id="ARBA00022980"/>
    </source>
</evidence>
<dbReference type="InterPro" id="IPR020594">
    <property type="entry name" value="Ribosomal_bL9_bac/chp"/>
</dbReference>
<dbReference type="EMBL" id="FXAW01000001">
    <property type="protein sequence ID" value="SMG15873.1"/>
    <property type="molecule type" value="Genomic_DNA"/>
</dbReference>
<keyword evidence="4 7" id="KW-0689">Ribosomal protein</keyword>
<dbReference type="OrthoDB" id="9788336at2"/>
<evidence type="ECO:0000256" key="3">
    <source>
        <dbReference type="ARBA" id="ARBA00022884"/>
    </source>
</evidence>
<dbReference type="FunFam" id="3.10.430.100:FF:000006">
    <property type="entry name" value="50S ribosomal protein L9"/>
    <property type="match status" value="1"/>
</dbReference>
<keyword evidence="8" id="KW-0175">Coiled coil</keyword>
<dbReference type="PROSITE" id="PS00651">
    <property type="entry name" value="RIBOSOMAL_L9"/>
    <property type="match status" value="1"/>
</dbReference>
<dbReference type="GO" id="GO:0005840">
    <property type="term" value="C:ribosome"/>
    <property type="evidence" value="ECO:0007669"/>
    <property type="project" value="UniProtKB-KW"/>
</dbReference>
<dbReference type="Gene3D" id="3.10.430.100">
    <property type="entry name" value="Ribosomal protein L9, C-terminal domain"/>
    <property type="match status" value="1"/>
</dbReference>
<evidence type="ECO:0000256" key="2">
    <source>
        <dbReference type="ARBA" id="ARBA00022730"/>
    </source>
</evidence>
<dbReference type="GO" id="GO:1990904">
    <property type="term" value="C:ribonucleoprotein complex"/>
    <property type="evidence" value="ECO:0007669"/>
    <property type="project" value="UniProtKB-KW"/>
</dbReference>
<accession>A0A1X7ILR0</accession>